<evidence type="ECO:0000313" key="13">
    <source>
        <dbReference type="EMBL" id="KAI5076885.1"/>
    </source>
</evidence>
<keyword evidence="6" id="KW-0276">Fatty acid metabolism</keyword>
<evidence type="ECO:0008006" key="15">
    <source>
        <dbReference type="Google" id="ProtNLM"/>
    </source>
</evidence>
<keyword evidence="8" id="KW-0443">Lipid metabolism</keyword>
<dbReference type="PANTHER" id="PTHR24286">
    <property type="entry name" value="CYTOCHROME P450 26"/>
    <property type="match status" value="1"/>
</dbReference>
<dbReference type="PANTHER" id="PTHR24286:SF255">
    <property type="entry name" value="ALLENE OXIDE SYNTHASE, CHLOROPLASTIC"/>
    <property type="match status" value="1"/>
</dbReference>
<evidence type="ECO:0000256" key="5">
    <source>
        <dbReference type="ARBA" id="ARBA00022767"/>
    </source>
</evidence>
<dbReference type="Proteomes" id="UP000886520">
    <property type="component" value="Chromosome 8"/>
</dbReference>
<evidence type="ECO:0000256" key="6">
    <source>
        <dbReference type="ARBA" id="ARBA00022832"/>
    </source>
</evidence>
<dbReference type="SUPFAM" id="SSF48264">
    <property type="entry name" value="Cytochrome P450"/>
    <property type="match status" value="1"/>
</dbReference>
<gene>
    <name evidence="13" type="ORF">GOP47_0008950</name>
</gene>
<comment type="cofactor">
    <cofactor evidence="11">
        <name>heme</name>
        <dbReference type="ChEBI" id="CHEBI:30413"/>
    </cofactor>
</comment>
<evidence type="ECO:0000256" key="8">
    <source>
        <dbReference type="ARBA" id="ARBA00023098"/>
    </source>
</evidence>
<keyword evidence="4 11" id="KW-0479">Metal-binding</keyword>
<dbReference type="GO" id="GO:0005506">
    <property type="term" value="F:iron ion binding"/>
    <property type="evidence" value="ECO:0007669"/>
    <property type="project" value="InterPro"/>
</dbReference>
<dbReference type="GO" id="GO:0006633">
    <property type="term" value="P:fatty acid biosynthetic process"/>
    <property type="evidence" value="ECO:0007669"/>
    <property type="project" value="UniProtKB-KW"/>
</dbReference>
<dbReference type="InterPro" id="IPR036396">
    <property type="entry name" value="Cyt_P450_sf"/>
</dbReference>
<dbReference type="GO" id="GO:0004497">
    <property type="term" value="F:monooxygenase activity"/>
    <property type="evidence" value="ECO:0007669"/>
    <property type="project" value="InterPro"/>
</dbReference>
<evidence type="ECO:0000256" key="10">
    <source>
        <dbReference type="ARBA" id="ARBA00023239"/>
    </source>
</evidence>
<dbReference type="EMBL" id="JABFUD020000008">
    <property type="protein sequence ID" value="KAI5076885.1"/>
    <property type="molecule type" value="Genomic_DNA"/>
</dbReference>
<feature type="region of interest" description="Disordered" evidence="12">
    <location>
        <begin position="24"/>
        <end position="66"/>
    </location>
</feature>
<evidence type="ECO:0000256" key="4">
    <source>
        <dbReference type="ARBA" id="ARBA00022723"/>
    </source>
</evidence>
<dbReference type="GO" id="GO:0020037">
    <property type="term" value="F:heme binding"/>
    <property type="evidence" value="ECO:0007669"/>
    <property type="project" value="InterPro"/>
</dbReference>
<dbReference type="OrthoDB" id="2789670at2759"/>
<dbReference type="InterPro" id="IPR001128">
    <property type="entry name" value="Cyt_P450"/>
</dbReference>
<evidence type="ECO:0000256" key="1">
    <source>
        <dbReference type="ARBA" id="ARBA00010617"/>
    </source>
</evidence>
<dbReference type="AlphaFoldDB" id="A0A9D4ZL73"/>
<comment type="caution">
    <text evidence="13">The sequence shown here is derived from an EMBL/GenBank/DDBJ whole genome shotgun (WGS) entry which is preliminary data.</text>
</comment>
<evidence type="ECO:0000313" key="14">
    <source>
        <dbReference type="Proteomes" id="UP000886520"/>
    </source>
</evidence>
<name>A0A9D4ZL73_ADICA</name>
<evidence type="ECO:0000256" key="12">
    <source>
        <dbReference type="SAM" id="MobiDB-lite"/>
    </source>
</evidence>
<keyword evidence="2" id="KW-0444">Lipid biosynthesis</keyword>
<keyword evidence="9" id="KW-0275">Fatty acid biosynthesis</keyword>
<feature type="binding site" description="axial binding residue" evidence="11">
    <location>
        <position position="492"/>
    </location>
    <ligand>
        <name>heme</name>
        <dbReference type="ChEBI" id="CHEBI:30413"/>
    </ligand>
    <ligandPart>
        <name>Fe</name>
        <dbReference type="ChEBI" id="CHEBI:18248"/>
    </ligandPart>
</feature>
<keyword evidence="5" id="KW-0925">Oxylipin biosynthesis</keyword>
<dbReference type="InterPro" id="IPR002403">
    <property type="entry name" value="Cyt_P450_E_grp-IV"/>
</dbReference>
<evidence type="ECO:0000256" key="7">
    <source>
        <dbReference type="ARBA" id="ARBA00023004"/>
    </source>
</evidence>
<evidence type="ECO:0000256" key="11">
    <source>
        <dbReference type="PIRSR" id="PIRSR602403-1"/>
    </source>
</evidence>
<protein>
    <recommendedName>
        <fullName evidence="15">Allene oxide synthase</fullName>
    </recommendedName>
</protein>
<keyword evidence="14" id="KW-1185">Reference proteome</keyword>
<sequence>MASSSAASQLQSRLDFHQLSTLGGRKLAPANQTSQSKAAGRSSACGRPPNLISSKYRPPKATKTSSLIASAPAQEIPGSYGPPLLGVWADRLDYFVKQGAEEFFLSRMRRYNSTVIRVNMPPGPPLFPDSKTIMLLDQKSIRVLFDTSKVEKKDVFAGTYMPSTSFTGGFRVLPYVDPSEPKHALLKGFCFKILQSSGRKFIPEFHATFTEGASEWDAQLDATGEADFSSVSQSFTLRFLCRAMLDADPIAPGPASLGKEGPTLIQVWLAPQLAPQASLGLPKLVEAILHTVPLPFALVSRQYNKLYEFFHTNGQHLLDIAVQEFGLDRTEACHNLLFFICFNTWGGFLILLPTIFTAISSAGISLQKELAEEVRSAVGKGGEVTMKALQSMKLVHSTIYEVLRTAPPVPFQYGRVKEDMIVESHDAAYKVKKGELLGGYQKIAMKDPKVFEEPETFRPRRFMGVEGERLLQYLTWSNGPQTEDPTLGNKQCAGKDFVILVTQMLIAEFYLRYDFFELAPVEQSGGQASVTFKVLKKRS</sequence>
<dbReference type="CDD" id="cd11071">
    <property type="entry name" value="CYP74"/>
    <property type="match status" value="1"/>
</dbReference>
<dbReference type="PRINTS" id="PR00465">
    <property type="entry name" value="EP450IV"/>
</dbReference>
<keyword evidence="7 11" id="KW-0408">Iron</keyword>
<evidence type="ECO:0000256" key="3">
    <source>
        <dbReference type="ARBA" id="ARBA00022617"/>
    </source>
</evidence>
<keyword evidence="3 11" id="KW-0349">Heme</keyword>
<keyword evidence="10" id="KW-0456">Lyase</keyword>
<comment type="similarity">
    <text evidence="1">Belongs to the cytochrome P450 family.</text>
</comment>
<evidence type="ECO:0000256" key="2">
    <source>
        <dbReference type="ARBA" id="ARBA00022516"/>
    </source>
</evidence>
<dbReference type="Pfam" id="PF00067">
    <property type="entry name" value="p450"/>
    <property type="match status" value="1"/>
</dbReference>
<dbReference type="Gene3D" id="1.10.630.10">
    <property type="entry name" value="Cytochrome P450"/>
    <property type="match status" value="1"/>
</dbReference>
<dbReference type="GO" id="GO:0016829">
    <property type="term" value="F:lyase activity"/>
    <property type="evidence" value="ECO:0007669"/>
    <property type="project" value="UniProtKB-KW"/>
</dbReference>
<proteinExistence type="inferred from homology"/>
<dbReference type="FunFam" id="1.10.630.10:FF:000024">
    <property type="entry name" value="Allene oxide synthase, chloroplastic"/>
    <property type="match status" value="1"/>
</dbReference>
<dbReference type="GO" id="GO:0016705">
    <property type="term" value="F:oxidoreductase activity, acting on paired donors, with incorporation or reduction of molecular oxygen"/>
    <property type="evidence" value="ECO:0007669"/>
    <property type="project" value="InterPro"/>
</dbReference>
<organism evidence="13 14">
    <name type="scientific">Adiantum capillus-veneris</name>
    <name type="common">Maidenhair fern</name>
    <dbReference type="NCBI Taxonomy" id="13818"/>
    <lineage>
        <taxon>Eukaryota</taxon>
        <taxon>Viridiplantae</taxon>
        <taxon>Streptophyta</taxon>
        <taxon>Embryophyta</taxon>
        <taxon>Tracheophyta</taxon>
        <taxon>Polypodiopsida</taxon>
        <taxon>Polypodiidae</taxon>
        <taxon>Polypodiales</taxon>
        <taxon>Pteridineae</taxon>
        <taxon>Pteridaceae</taxon>
        <taxon>Vittarioideae</taxon>
        <taxon>Adiantum</taxon>
    </lineage>
</organism>
<reference evidence="13" key="1">
    <citation type="submission" date="2021-01" db="EMBL/GenBank/DDBJ databases">
        <title>Adiantum capillus-veneris genome.</title>
        <authorList>
            <person name="Fang Y."/>
            <person name="Liao Q."/>
        </authorList>
    </citation>
    <scope>NUCLEOTIDE SEQUENCE</scope>
    <source>
        <strain evidence="13">H3</strain>
        <tissue evidence="13">Leaf</tissue>
    </source>
</reference>
<evidence type="ECO:0000256" key="9">
    <source>
        <dbReference type="ARBA" id="ARBA00023160"/>
    </source>
</evidence>
<dbReference type="GO" id="GO:0016125">
    <property type="term" value="P:sterol metabolic process"/>
    <property type="evidence" value="ECO:0007669"/>
    <property type="project" value="TreeGrafter"/>
</dbReference>
<dbReference type="GO" id="GO:0031408">
    <property type="term" value="P:oxylipin biosynthetic process"/>
    <property type="evidence" value="ECO:0007669"/>
    <property type="project" value="UniProtKB-KW"/>
</dbReference>
<accession>A0A9D4ZL73</accession>